<gene>
    <name evidence="4" type="ORF">TCM_002073</name>
</gene>
<evidence type="ECO:0000313" key="4">
    <source>
        <dbReference type="EMBL" id="EOX93232.1"/>
    </source>
</evidence>
<evidence type="ECO:0000313" key="5">
    <source>
        <dbReference type="Proteomes" id="UP000026915"/>
    </source>
</evidence>
<dbReference type="PANTHER" id="PTHR11439:SF498">
    <property type="entry name" value="DNAK FAMILY PROTEIN"/>
    <property type="match status" value="1"/>
</dbReference>
<keyword evidence="1" id="KW-0863">Zinc-finger</keyword>
<dbReference type="PANTHER" id="PTHR11439">
    <property type="entry name" value="GAG-POL-RELATED RETROTRANSPOSON"/>
    <property type="match status" value="1"/>
</dbReference>
<dbReference type="GO" id="GO:0003676">
    <property type="term" value="F:nucleic acid binding"/>
    <property type="evidence" value="ECO:0007669"/>
    <property type="project" value="InterPro"/>
</dbReference>
<dbReference type="GO" id="GO:0008270">
    <property type="term" value="F:zinc ion binding"/>
    <property type="evidence" value="ECO:0007669"/>
    <property type="project" value="UniProtKB-KW"/>
</dbReference>
<dbReference type="InterPro" id="IPR036397">
    <property type="entry name" value="RNaseH_sf"/>
</dbReference>
<keyword evidence="1" id="KW-0479">Metal-binding</keyword>
<name>A0A061DLE7_THECC</name>
<reference evidence="4 5" key="1">
    <citation type="journal article" date="2013" name="Genome Biol.">
        <title>The genome sequence of the most widely cultivated cacao type and its use to identify candidate genes regulating pod color.</title>
        <authorList>
            <person name="Motamayor J.C."/>
            <person name="Mockaitis K."/>
            <person name="Schmutz J."/>
            <person name="Haiminen N."/>
            <person name="Iii D.L."/>
            <person name="Cornejo O."/>
            <person name="Findley S.D."/>
            <person name="Zheng P."/>
            <person name="Utro F."/>
            <person name="Royaert S."/>
            <person name="Saski C."/>
            <person name="Jenkins J."/>
            <person name="Podicheti R."/>
            <person name="Zhao M."/>
            <person name="Scheffler B.E."/>
            <person name="Stack J.C."/>
            <person name="Feltus F.A."/>
            <person name="Mustiga G.M."/>
            <person name="Amores F."/>
            <person name="Phillips W."/>
            <person name="Marelli J.P."/>
            <person name="May G.D."/>
            <person name="Shapiro H."/>
            <person name="Ma J."/>
            <person name="Bustamante C.D."/>
            <person name="Schnell R.J."/>
            <person name="Main D."/>
            <person name="Gilbert D."/>
            <person name="Parida L."/>
            <person name="Kuhn D.N."/>
        </authorList>
    </citation>
    <scope>NUCLEOTIDE SEQUENCE [LARGE SCALE GENOMIC DNA]</scope>
    <source>
        <strain evidence="5">cv. Matina 1-6</strain>
    </source>
</reference>
<organism evidence="4 5">
    <name type="scientific">Theobroma cacao</name>
    <name type="common">Cacao</name>
    <name type="synonym">Cocoa</name>
    <dbReference type="NCBI Taxonomy" id="3641"/>
    <lineage>
        <taxon>Eukaryota</taxon>
        <taxon>Viridiplantae</taxon>
        <taxon>Streptophyta</taxon>
        <taxon>Embryophyta</taxon>
        <taxon>Tracheophyta</taxon>
        <taxon>Spermatophyta</taxon>
        <taxon>Magnoliopsida</taxon>
        <taxon>eudicotyledons</taxon>
        <taxon>Gunneridae</taxon>
        <taxon>Pentapetalae</taxon>
        <taxon>rosids</taxon>
        <taxon>malvids</taxon>
        <taxon>Malvales</taxon>
        <taxon>Malvaceae</taxon>
        <taxon>Byttnerioideae</taxon>
        <taxon>Theobroma</taxon>
    </lineage>
</organism>
<keyword evidence="1" id="KW-0862">Zinc</keyword>
<dbReference type="OMA" id="DFRISHK"/>
<dbReference type="Proteomes" id="UP000026915">
    <property type="component" value="Chromosome 1"/>
</dbReference>
<dbReference type="Pfam" id="PF25597">
    <property type="entry name" value="SH3_retrovirus"/>
    <property type="match status" value="1"/>
</dbReference>
<dbReference type="HOGENOM" id="CLU_345953_0_0_1"/>
<feature type="compositionally biased region" description="Low complexity" evidence="2">
    <location>
        <begin position="7"/>
        <end position="19"/>
    </location>
</feature>
<evidence type="ECO:0000256" key="1">
    <source>
        <dbReference type="PROSITE-ProRule" id="PRU00047"/>
    </source>
</evidence>
<dbReference type="EMBL" id="CM001879">
    <property type="protein sequence ID" value="EOX93232.1"/>
    <property type="molecule type" value="Genomic_DNA"/>
</dbReference>
<dbReference type="InterPro" id="IPR057670">
    <property type="entry name" value="SH3_retrovirus"/>
</dbReference>
<dbReference type="Pfam" id="PF14244">
    <property type="entry name" value="Retrotran_gag_3"/>
    <property type="match status" value="1"/>
</dbReference>
<proteinExistence type="predicted"/>
<dbReference type="InterPro" id="IPR001878">
    <property type="entry name" value="Znf_CCHC"/>
</dbReference>
<dbReference type="InterPro" id="IPR012337">
    <property type="entry name" value="RNaseH-like_sf"/>
</dbReference>
<dbReference type="Gene3D" id="3.30.420.10">
    <property type="entry name" value="Ribonuclease H-like superfamily/Ribonuclease H"/>
    <property type="match status" value="1"/>
</dbReference>
<dbReference type="PROSITE" id="PS50158">
    <property type="entry name" value="ZF_CCHC"/>
    <property type="match status" value="1"/>
</dbReference>
<sequence length="817" mass="93280">MSDESESTQSRSQTSSQISPIEDPQSPYYLHHSDHPPSVIINPKRTTNNYVAWSRSFILALSIRNKTGFINGSIPKPATTDPLYHMWNTLKQNYAQPDDTRLCNLQYTLGNITQGTRSVDSYFIELKAVREEIRSYRPLPHCECGRCNANCFKRYIDQYHKDMVFRFLNGLNESFSAIRSHIILMDPIPTLDRVYNFMLREETQKNLLFQSQSVLESSTMLTTTDSKKKLKKDLVCSHCGKKGHNKEKCYRLIGFPYDFKFTTRKANIKKGKTAVNNVTASNEISIDEFQVDSDGKGISSNSQQGKQSLVNLAFLGIIHHLSCVVTLQQNGIVERKHQHILMVARALMHQSKVPVHFLGDAMLTVVHIINRNRKKLDKRATKCIFLGYPYGIKGYRVYDLCAQKTLISRNVVFHEDIFPFHSSQHDTSHPAFDQKLGVHADYFDYFDSNSSHYPHPVQEPIETHLSETISEIPETSTSNVDELPINSLPDSELAASNINSLEPDTTSDTTQPIRKSARLKHTPKYLEAYYTDLPSHSNTATAHLITKYLSCDKLSPAQRIFTASLSSVHEPSSYHQAINYPYWRDAMAVELKALEDNGTWSIVPLPSNCHAVGCKWIYKVKVNVAGEFKRELEEEVYMELPQGRHIHMPKKIHPGPFRRAWPAWIKTLQVLSQFMDKPSNEHFMAAYRVIRYLKRAPSQDILMKSKSNMKISAYSDSDWAGCPDSRKSITGFSIFIGDSFVSWKSNKQTVVARSSAEAEYRSMASTCCEIIWLQYLLADFRISHKEAIADIFTKALQPRQFYKLLGKMSVHNIHSSS</sequence>
<evidence type="ECO:0000256" key="2">
    <source>
        <dbReference type="SAM" id="MobiDB-lite"/>
    </source>
</evidence>
<feature type="domain" description="CCHC-type" evidence="3">
    <location>
        <begin position="236"/>
        <end position="249"/>
    </location>
</feature>
<dbReference type="InParanoid" id="A0A061DLE7"/>
<protein>
    <recommendedName>
        <fullName evidence="3">CCHC-type domain-containing protein</fullName>
    </recommendedName>
</protein>
<dbReference type="AlphaFoldDB" id="A0A061DLE7"/>
<keyword evidence="5" id="KW-1185">Reference proteome</keyword>
<dbReference type="SUPFAM" id="SSF53098">
    <property type="entry name" value="Ribonuclease H-like"/>
    <property type="match status" value="1"/>
</dbReference>
<evidence type="ECO:0000259" key="3">
    <source>
        <dbReference type="PROSITE" id="PS50158"/>
    </source>
</evidence>
<dbReference type="Gramene" id="EOX93232">
    <property type="protein sequence ID" value="EOX93232"/>
    <property type="gene ID" value="TCM_002073"/>
</dbReference>
<dbReference type="CDD" id="cd09272">
    <property type="entry name" value="RNase_HI_RT_Ty1"/>
    <property type="match status" value="1"/>
</dbReference>
<dbReference type="eggNOG" id="KOG0017">
    <property type="taxonomic scope" value="Eukaryota"/>
</dbReference>
<accession>A0A061DLE7</accession>
<dbReference type="InterPro" id="IPR029472">
    <property type="entry name" value="Copia-like_N"/>
</dbReference>
<feature type="region of interest" description="Disordered" evidence="2">
    <location>
        <begin position="1"/>
        <end position="41"/>
    </location>
</feature>